<dbReference type="Pfam" id="PF12657">
    <property type="entry name" value="TFIIIC_delta"/>
    <property type="match status" value="1"/>
</dbReference>
<dbReference type="STRING" id="1209931.A0A135URF3"/>
<evidence type="ECO:0000256" key="1">
    <source>
        <dbReference type="SAM" id="MobiDB-lite"/>
    </source>
</evidence>
<dbReference type="InterPro" id="IPR024761">
    <property type="entry name" value="TFIIIC_delta_N"/>
</dbReference>
<evidence type="ECO:0000259" key="2">
    <source>
        <dbReference type="Pfam" id="PF12657"/>
    </source>
</evidence>
<dbReference type="OrthoDB" id="192611at2759"/>
<dbReference type="EMBL" id="JFFI01001134">
    <property type="protein sequence ID" value="KXH62980.1"/>
    <property type="molecule type" value="Genomic_DNA"/>
</dbReference>
<keyword evidence="4" id="KW-1185">Reference proteome</keyword>
<feature type="compositionally biased region" description="Gly residues" evidence="1">
    <location>
        <begin position="615"/>
        <end position="625"/>
    </location>
</feature>
<evidence type="ECO:0000313" key="4">
    <source>
        <dbReference type="Proteomes" id="UP000070121"/>
    </source>
</evidence>
<feature type="region of interest" description="Disordered" evidence="1">
    <location>
        <begin position="615"/>
        <end position="651"/>
    </location>
</feature>
<dbReference type="Proteomes" id="UP000070121">
    <property type="component" value="Unassembled WGS sequence"/>
</dbReference>
<sequence length="892" mass="95090">MDDIITLSKTLTLNHPQPLTPLDDDQIPPLKTLTLKSRPLASHALTFSCDAELAVAADDSIHVFLPEFPTPEEPTATKQEPSKDDNDDPQAAPAADEDPAGVAAALLAAADARDGEKLYRQQFYTFQLRIPTSRKPDPRMNAALFAARGLPVPSYDDDNDWATSAGAEGGGTGGIAGEPAVLDPSSAFEGVGSGTVTGYGASLNQVVAMEWSPGNLGRNLRAVLTVMLTNGALLVIGEGSGSGGGSSSHEPVDLGARMRNFRDWRILWGLGANLPLPDPDAERDEAYLPRDKVRSFSWARMIGTGQALLAYATDQEEVVVLSAQYYLPNEMDDASDAGSYVWEVEEVARFDGRGPHPSLGVSFVSFSLCLPVSLSLLVHDNPREIYPVKRVVLAHDLQVLDPDYIPYTSAFSLKWSPWLHSGDTRTAILSYCARNYVGFRRITIPADWKRGAAVDIAVEEADVTGICTNLLSDAFVEWEDAIWDRDDVIVCRGVIASPFKALPFQVALNGPEGTAKEPHGTGACKTTFPEDTTSLDATNPITSLIITTPNLSKQTKAPGYSLIRLSATATNDNWFQQSTADGAASPTPDSLPKWAETISSTVKLSVPVTMLGRGGRGAGAVGGDGESVASGDDSDSEDDDDDFDLPEDAGEQIHPHRVRLWGMTMTPAGGMSAVLVSQHSTQKPEKTVKTKVMFGGRVGNGGTAVAVTAGTGDEMDVDEGDDGGRASRLRYWEKQSTEAKMWDWMYAGGPAVPGTLWGGTGDEARAGDDDSLRKRFEEVKGKQTCVFCYASLVDEGKESICEKGHIFGESCLAFWFSPFKRDGFPLTSAIATCASTGLAILAPGISRACAVCGLRCLVAKEVIKIAQEHIGPDAKVDASEEACGGCGGKFVV</sequence>
<comment type="caution">
    <text evidence="3">The sequence shown here is derived from an EMBL/GenBank/DDBJ whole genome shotgun (WGS) entry which is preliminary data.</text>
</comment>
<feature type="domain" description="Transcription factor IIIC 90kDa subunit N-terminal" evidence="2">
    <location>
        <begin position="48"/>
        <end position="682"/>
    </location>
</feature>
<organism evidence="3 4">
    <name type="scientific">Colletotrichum salicis</name>
    <dbReference type="NCBI Taxonomy" id="1209931"/>
    <lineage>
        <taxon>Eukaryota</taxon>
        <taxon>Fungi</taxon>
        <taxon>Dikarya</taxon>
        <taxon>Ascomycota</taxon>
        <taxon>Pezizomycotina</taxon>
        <taxon>Sordariomycetes</taxon>
        <taxon>Hypocreomycetidae</taxon>
        <taxon>Glomerellales</taxon>
        <taxon>Glomerellaceae</taxon>
        <taxon>Colletotrichum</taxon>
        <taxon>Colletotrichum acutatum species complex</taxon>
    </lineage>
</organism>
<feature type="compositionally biased region" description="Low complexity" evidence="1">
    <location>
        <begin position="89"/>
        <end position="98"/>
    </location>
</feature>
<reference evidence="3 4" key="1">
    <citation type="submission" date="2014-02" db="EMBL/GenBank/DDBJ databases">
        <title>The genome sequence of Colletotrichum salicis CBS 607.94.</title>
        <authorList>
            <person name="Baroncelli R."/>
            <person name="Thon M.R."/>
        </authorList>
    </citation>
    <scope>NUCLEOTIDE SEQUENCE [LARGE SCALE GENOMIC DNA]</scope>
    <source>
        <strain evidence="3 4">CBS 607.94</strain>
    </source>
</reference>
<feature type="compositionally biased region" description="Acidic residues" evidence="1">
    <location>
        <begin position="632"/>
        <end position="650"/>
    </location>
</feature>
<gene>
    <name evidence="3" type="ORF">CSAL01_08988</name>
</gene>
<dbReference type="AlphaFoldDB" id="A0A135URF3"/>
<evidence type="ECO:0000313" key="3">
    <source>
        <dbReference type="EMBL" id="KXH62980.1"/>
    </source>
</evidence>
<protein>
    <recommendedName>
        <fullName evidence="2">Transcription factor IIIC 90kDa subunit N-terminal domain-containing protein</fullName>
    </recommendedName>
</protein>
<accession>A0A135URF3</accession>
<feature type="region of interest" description="Disordered" evidence="1">
    <location>
        <begin position="66"/>
        <end position="98"/>
    </location>
</feature>
<name>A0A135URF3_9PEZI</name>
<proteinExistence type="predicted"/>